<reference evidence="2 3" key="1">
    <citation type="submission" date="2017-09" db="EMBL/GenBank/DDBJ databases">
        <title>The diverse metabolic capabilities of V. boronicumulans make it an excellent choice for continued studies on novel biodegradation.</title>
        <authorList>
            <person name="Sun S."/>
        </authorList>
    </citation>
    <scope>NUCLEOTIDE SEQUENCE [LARGE SCALE GENOMIC DNA]</scope>
    <source>
        <strain evidence="2 3">J1</strain>
    </source>
</reference>
<feature type="compositionally biased region" description="Basic and acidic residues" evidence="1">
    <location>
        <begin position="179"/>
        <end position="188"/>
    </location>
</feature>
<dbReference type="EMBL" id="CP023284">
    <property type="protein sequence ID" value="ATA55356.1"/>
    <property type="molecule type" value="Genomic_DNA"/>
</dbReference>
<dbReference type="Pfam" id="PF13730">
    <property type="entry name" value="HTH_36"/>
    <property type="match status" value="1"/>
</dbReference>
<dbReference type="AlphaFoldDB" id="A0A250DLV7"/>
<protein>
    <recommendedName>
        <fullName evidence="4">Helix-turn-helix domain-containing protein</fullName>
    </recommendedName>
</protein>
<gene>
    <name evidence="2" type="ORF">CKY39_20635</name>
</gene>
<name>A0A250DLV7_9BURK</name>
<evidence type="ECO:0000256" key="1">
    <source>
        <dbReference type="SAM" id="MobiDB-lite"/>
    </source>
</evidence>
<organism evidence="2 3">
    <name type="scientific">Variovorax boronicumulans</name>
    <dbReference type="NCBI Taxonomy" id="436515"/>
    <lineage>
        <taxon>Bacteria</taxon>
        <taxon>Pseudomonadati</taxon>
        <taxon>Pseudomonadota</taxon>
        <taxon>Betaproteobacteria</taxon>
        <taxon>Burkholderiales</taxon>
        <taxon>Comamonadaceae</taxon>
        <taxon>Variovorax</taxon>
    </lineage>
</organism>
<dbReference type="SUPFAM" id="SSF46785">
    <property type="entry name" value="Winged helix' DNA-binding domain"/>
    <property type="match status" value="1"/>
</dbReference>
<accession>A0A250DLV7</accession>
<dbReference type="InterPro" id="IPR036390">
    <property type="entry name" value="WH_DNA-bd_sf"/>
</dbReference>
<feature type="region of interest" description="Disordered" evidence="1">
    <location>
        <begin position="1"/>
        <end position="29"/>
    </location>
</feature>
<dbReference type="Gene3D" id="1.10.10.10">
    <property type="entry name" value="Winged helix-like DNA-binding domain superfamily/Winged helix DNA-binding domain"/>
    <property type="match status" value="1"/>
</dbReference>
<evidence type="ECO:0008006" key="4">
    <source>
        <dbReference type="Google" id="ProtNLM"/>
    </source>
</evidence>
<dbReference type="Proteomes" id="UP000217154">
    <property type="component" value="Chromosome"/>
</dbReference>
<proteinExistence type="predicted"/>
<feature type="region of interest" description="Disordered" evidence="1">
    <location>
        <begin position="159"/>
        <end position="208"/>
    </location>
</feature>
<evidence type="ECO:0000313" key="3">
    <source>
        <dbReference type="Proteomes" id="UP000217154"/>
    </source>
</evidence>
<feature type="compositionally biased region" description="Low complexity" evidence="1">
    <location>
        <begin position="1"/>
        <end position="18"/>
    </location>
</feature>
<evidence type="ECO:0000313" key="2">
    <source>
        <dbReference type="EMBL" id="ATA55356.1"/>
    </source>
</evidence>
<sequence>MADARGPQGRPRLLRGLPHQSGMDRRGPGRRMSIRLMTMVFDRYPEGGSEMLLALAMVDHARDDGTSIWPSVDELARKTRQSRRTVQRQIAKMVASGWLEQVRAATGRRGLTNEYRVSAAWVAGETLPPTTGVTLTPDESAAETATGDRLTPLKTPEVIHTGDRLTPHGVGSRGVTGDARGDTGDARGDTAMTPESSGTIINHTPYPRRGATGFDELFSIYPNQDNRMKAQRRYLRLAPTAAQQQTMRAAIEAQRLSKRWTKDDGEFVPEFATWLRNERWRDVPRAPGANAGAWHETRSGIDAMARALGLAAWDEAAFSMGRGESYLAFTARVRQAVDRAGSAVCA</sequence>
<feature type="compositionally biased region" description="Polar residues" evidence="1">
    <location>
        <begin position="193"/>
        <end position="202"/>
    </location>
</feature>
<dbReference type="InterPro" id="IPR036388">
    <property type="entry name" value="WH-like_DNA-bd_sf"/>
</dbReference>
<dbReference type="KEGG" id="vbo:CKY39_20635"/>